<protein>
    <submittedName>
        <fullName evidence="2">Uncharacterized protein</fullName>
    </submittedName>
</protein>
<feature type="non-terminal residue" evidence="2">
    <location>
        <position position="197"/>
    </location>
</feature>
<evidence type="ECO:0000313" key="2">
    <source>
        <dbReference type="EMBL" id="CAK0892798.1"/>
    </source>
</evidence>
<reference evidence="2" key="1">
    <citation type="submission" date="2023-10" db="EMBL/GenBank/DDBJ databases">
        <authorList>
            <person name="Chen Y."/>
            <person name="Shah S."/>
            <person name="Dougan E. K."/>
            <person name="Thang M."/>
            <person name="Chan C."/>
        </authorList>
    </citation>
    <scope>NUCLEOTIDE SEQUENCE [LARGE SCALE GENOMIC DNA]</scope>
</reference>
<accession>A0ABN9X0V8</accession>
<feature type="region of interest" description="Disordered" evidence="1">
    <location>
        <begin position="38"/>
        <end position="61"/>
    </location>
</feature>
<comment type="caution">
    <text evidence="2">The sequence shown here is derived from an EMBL/GenBank/DDBJ whole genome shotgun (WGS) entry which is preliminary data.</text>
</comment>
<feature type="non-terminal residue" evidence="2">
    <location>
        <position position="1"/>
    </location>
</feature>
<organism evidence="2 3">
    <name type="scientific">Prorocentrum cordatum</name>
    <dbReference type="NCBI Taxonomy" id="2364126"/>
    <lineage>
        <taxon>Eukaryota</taxon>
        <taxon>Sar</taxon>
        <taxon>Alveolata</taxon>
        <taxon>Dinophyceae</taxon>
        <taxon>Prorocentrales</taxon>
        <taxon>Prorocentraceae</taxon>
        <taxon>Prorocentrum</taxon>
    </lineage>
</organism>
<feature type="region of interest" description="Disordered" evidence="1">
    <location>
        <begin position="1"/>
        <end position="23"/>
    </location>
</feature>
<gene>
    <name evidence="2" type="ORF">PCOR1329_LOCUS72357</name>
</gene>
<dbReference type="Proteomes" id="UP001189429">
    <property type="component" value="Unassembled WGS sequence"/>
</dbReference>
<keyword evidence="3" id="KW-1185">Reference proteome</keyword>
<evidence type="ECO:0000313" key="3">
    <source>
        <dbReference type="Proteomes" id="UP001189429"/>
    </source>
</evidence>
<proteinExistence type="predicted"/>
<name>A0ABN9X0V8_9DINO</name>
<sequence length="197" mass="20130">VALLEHAPQAPVVPQLARQRSSSPMAPAFVGVPVAGMAQPRRSSSPVHVGMPAQPRPQPRPGILVVQQGLTIGTAARHRSTSPVFGVPCMPLQQAAPQVLASTTGSRTPVLTTPRTAFLGQPPSVRGGSSVHLEVKGVLSAGGTTSVPVSATTGGFGLLSPAASSAVLSDLPTPSSVAISGRSVHDGHMFHHHYHVQ</sequence>
<dbReference type="EMBL" id="CAUYUJ010019666">
    <property type="protein sequence ID" value="CAK0892798.1"/>
    <property type="molecule type" value="Genomic_DNA"/>
</dbReference>
<evidence type="ECO:0000256" key="1">
    <source>
        <dbReference type="SAM" id="MobiDB-lite"/>
    </source>
</evidence>